<keyword evidence="5" id="KW-0496">Mitochondrion</keyword>
<dbReference type="AlphaFoldDB" id="A0A9Q1BHP5"/>
<accession>A0A9Q1BHP5</accession>
<evidence type="ECO:0000256" key="1">
    <source>
        <dbReference type="ARBA" id="ARBA00004173"/>
    </source>
</evidence>
<dbReference type="OrthoDB" id="5989925at2759"/>
<gene>
    <name evidence="10" type="ORF">HOLleu_32099</name>
</gene>
<keyword evidence="6" id="KW-0687">Ribonucleoprotein</keyword>
<comment type="caution">
    <text evidence="10">The sequence shown here is derived from an EMBL/GenBank/DDBJ whole genome shotgun (WGS) entry which is preliminary data.</text>
</comment>
<evidence type="ECO:0000256" key="3">
    <source>
        <dbReference type="ARBA" id="ARBA00022946"/>
    </source>
</evidence>
<proteinExistence type="inferred from homology"/>
<comment type="subcellular location">
    <subcellularLocation>
        <location evidence="1">Mitochondrion</location>
    </subcellularLocation>
</comment>
<dbReference type="GO" id="GO:0005763">
    <property type="term" value="C:mitochondrial small ribosomal subunit"/>
    <property type="evidence" value="ECO:0007669"/>
    <property type="project" value="InterPro"/>
</dbReference>
<evidence type="ECO:0000256" key="5">
    <source>
        <dbReference type="ARBA" id="ARBA00023128"/>
    </source>
</evidence>
<feature type="region of interest" description="Disordered" evidence="9">
    <location>
        <begin position="28"/>
        <end position="48"/>
    </location>
</feature>
<dbReference type="InterPro" id="IPR026299">
    <property type="entry name" value="MRP-S31"/>
</dbReference>
<reference evidence="10" key="1">
    <citation type="submission" date="2021-10" db="EMBL/GenBank/DDBJ databases">
        <title>Tropical sea cucumber genome reveals ecological adaptation and Cuvierian tubules defense mechanism.</title>
        <authorList>
            <person name="Chen T."/>
        </authorList>
    </citation>
    <scope>NUCLEOTIDE SEQUENCE</scope>
    <source>
        <strain evidence="10">Nanhai2018</strain>
        <tissue evidence="10">Muscle</tissue>
    </source>
</reference>
<dbReference type="PANTHER" id="PTHR13231:SF3">
    <property type="entry name" value="SMALL RIBOSOMAL SUBUNIT PROTEIN MS31"/>
    <property type="match status" value="1"/>
</dbReference>
<feature type="region of interest" description="Disordered" evidence="9">
    <location>
        <begin position="92"/>
        <end position="115"/>
    </location>
</feature>
<dbReference type="EMBL" id="JAIZAY010000016">
    <property type="protein sequence ID" value="KAJ8027065.1"/>
    <property type="molecule type" value="Genomic_DNA"/>
</dbReference>
<evidence type="ECO:0000256" key="9">
    <source>
        <dbReference type="SAM" id="MobiDB-lite"/>
    </source>
</evidence>
<evidence type="ECO:0000256" key="4">
    <source>
        <dbReference type="ARBA" id="ARBA00022980"/>
    </source>
</evidence>
<evidence type="ECO:0000256" key="6">
    <source>
        <dbReference type="ARBA" id="ARBA00023274"/>
    </source>
</evidence>
<keyword evidence="4 10" id="KW-0689">Ribosomal protein</keyword>
<keyword evidence="11" id="KW-1185">Reference proteome</keyword>
<dbReference type="Proteomes" id="UP001152320">
    <property type="component" value="Chromosome 16"/>
</dbReference>
<evidence type="ECO:0000256" key="2">
    <source>
        <dbReference type="ARBA" id="ARBA00011057"/>
    </source>
</evidence>
<name>A0A9Q1BHP5_HOLLE</name>
<dbReference type="Pfam" id="PF15433">
    <property type="entry name" value="MRP-S31"/>
    <property type="match status" value="1"/>
</dbReference>
<evidence type="ECO:0000313" key="11">
    <source>
        <dbReference type="Proteomes" id="UP001152320"/>
    </source>
</evidence>
<evidence type="ECO:0000256" key="8">
    <source>
        <dbReference type="ARBA" id="ARBA00035363"/>
    </source>
</evidence>
<comment type="similarity">
    <text evidence="2">Belongs to the mitochondrion-specific ribosomal protein mS31 family.</text>
</comment>
<keyword evidence="3" id="KW-0809">Transit peptide</keyword>
<protein>
    <recommendedName>
        <fullName evidence="7">Small ribosomal subunit protein mS31</fullName>
    </recommendedName>
    <alternativeName>
        <fullName evidence="8">28S ribosomal protein S31, mitochondrial</fullName>
    </alternativeName>
</protein>
<dbReference type="PANTHER" id="PTHR13231">
    <property type="entry name" value="MITOCHONDRIAL RIBOSOMAL PROTEIN S31"/>
    <property type="match status" value="1"/>
</dbReference>
<sequence>MSCVRFSSVFCTSVLRSVSIRSISTSALKNKRSQNDEDGENNDAVKESSTSVADLMSALKGLKVDGVSTKSGDTKTIGFSVAAQLKKRKLESKQKAAAEKEKEQQKKQETSPKLEKVQELVKEAAVDVAKTFPDQKKTQSELLQQLMRLDDATTASQQGQDVKEVSAILSGIRVQKESRVKSREEQFVGQGDRNADVAFGTAFGGEAKGPSLEGMEEGTGGVEDIQPYQRQRKRTLFDRQRLNIFQPLEDVAEKGVVEIGEEKSIWDIEEEKQRTELLADTIRSGFDEMIRLTEEGKLWNYPIDNEQGLEDEQKVPFYEHVFLEEHLEGFPEIPEVRNFMELVLIGLGKNPYLTVKQKKEHIEWFRKYFEGKMDILKESTAAS</sequence>
<organism evidence="10 11">
    <name type="scientific">Holothuria leucospilota</name>
    <name type="common">Black long sea cucumber</name>
    <name type="synonym">Mertensiothuria leucospilota</name>
    <dbReference type="NCBI Taxonomy" id="206669"/>
    <lineage>
        <taxon>Eukaryota</taxon>
        <taxon>Metazoa</taxon>
        <taxon>Echinodermata</taxon>
        <taxon>Eleutherozoa</taxon>
        <taxon>Echinozoa</taxon>
        <taxon>Holothuroidea</taxon>
        <taxon>Aspidochirotacea</taxon>
        <taxon>Aspidochirotida</taxon>
        <taxon>Holothuriidae</taxon>
        <taxon>Holothuria</taxon>
    </lineage>
</organism>
<dbReference type="GO" id="GO:0003735">
    <property type="term" value="F:structural constituent of ribosome"/>
    <property type="evidence" value="ECO:0007669"/>
    <property type="project" value="InterPro"/>
</dbReference>
<evidence type="ECO:0000256" key="7">
    <source>
        <dbReference type="ARBA" id="ARBA00035133"/>
    </source>
</evidence>
<evidence type="ECO:0000313" key="10">
    <source>
        <dbReference type="EMBL" id="KAJ8027065.1"/>
    </source>
</evidence>